<feature type="domain" description="Sulfatase N-terminal" evidence="3">
    <location>
        <begin position="6"/>
        <end position="369"/>
    </location>
</feature>
<sequence length="516" mass="57744">MGERKPNVLLLVIDACRFDYLRGPKAETPNCDALADEGTDFRRAVSAAPWTLPSVTSLLTGKYPHEHGADSRGFEMDRGRTVTADLREAGYRCLHLSPKTWIGDWLPQGREFHHVSEFTGPDHRHFDGGADVRRLSAGVARGPEWYATVVRRALESENPALSLANAAMYKYREATEDAWLDDVRASERAARIADEWFAEFGTADGPFFAYAHLMDPHLPFYVPEEFRSPVRPPDCATYDEELDYLDDLMDDLWAIRLGERRLSAAELDYLRRRYADEVAYADAVVGRMLDALDERGLADDTLVVVTADHGEHLGEGDDRTLLDHQTSVGFPLLRVPLVARYPGEFEGGERRDDLVQTTHVAETIRALAGLEHDRARSLLAADRERSASEERAERRPKAAVAEYAGVVRSHPPDGVTDERLFRTRRTAIAGDWKLDSVGGEYRARRVDWAANESETVSLDAVPDAVRERLTEAIRSGSDGVGGDRDDPSDRGERDRNETDPSVPDDVEANLRELGYL</sequence>
<comment type="similarity">
    <text evidence="1">Belongs to the sulfatase family.</text>
</comment>
<protein>
    <submittedName>
        <fullName evidence="4">Sulfatase</fullName>
    </submittedName>
</protein>
<dbReference type="PANTHER" id="PTHR42693">
    <property type="entry name" value="ARYLSULFATASE FAMILY MEMBER"/>
    <property type="match status" value="1"/>
</dbReference>
<dbReference type="RefSeq" id="WP_254267017.1">
    <property type="nucleotide sequence ID" value="NZ_CP100400.1"/>
</dbReference>
<dbReference type="InterPro" id="IPR000917">
    <property type="entry name" value="Sulfatase_N"/>
</dbReference>
<dbReference type="EMBL" id="JBHSHT010000001">
    <property type="protein sequence ID" value="MFC4823515.1"/>
    <property type="molecule type" value="Genomic_DNA"/>
</dbReference>
<evidence type="ECO:0000256" key="2">
    <source>
        <dbReference type="SAM" id="MobiDB-lite"/>
    </source>
</evidence>
<evidence type="ECO:0000259" key="3">
    <source>
        <dbReference type="Pfam" id="PF00884"/>
    </source>
</evidence>
<organism evidence="4 5">
    <name type="scientific">Halorussus aquaticus</name>
    <dbReference type="NCBI Taxonomy" id="2953748"/>
    <lineage>
        <taxon>Archaea</taxon>
        <taxon>Methanobacteriati</taxon>
        <taxon>Methanobacteriota</taxon>
        <taxon>Stenosarchaea group</taxon>
        <taxon>Halobacteria</taxon>
        <taxon>Halobacteriales</taxon>
        <taxon>Haladaptataceae</taxon>
        <taxon>Halorussus</taxon>
    </lineage>
</organism>
<accession>A0ABD5PYQ2</accession>
<dbReference type="Proteomes" id="UP001595945">
    <property type="component" value="Unassembled WGS sequence"/>
</dbReference>
<dbReference type="PANTHER" id="PTHR42693:SF33">
    <property type="entry name" value="ARYLSULFATASE"/>
    <property type="match status" value="1"/>
</dbReference>
<dbReference type="AlphaFoldDB" id="A0ABD5PYQ2"/>
<reference evidence="4 5" key="1">
    <citation type="journal article" date="2019" name="Int. J. Syst. Evol. Microbiol.">
        <title>The Global Catalogue of Microorganisms (GCM) 10K type strain sequencing project: providing services to taxonomists for standard genome sequencing and annotation.</title>
        <authorList>
            <consortium name="The Broad Institute Genomics Platform"/>
            <consortium name="The Broad Institute Genome Sequencing Center for Infectious Disease"/>
            <person name="Wu L."/>
            <person name="Ma J."/>
        </authorList>
    </citation>
    <scope>NUCLEOTIDE SEQUENCE [LARGE SCALE GENOMIC DNA]</scope>
    <source>
        <strain evidence="4 5">XZYJ18</strain>
    </source>
</reference>
<evidence type="ECO:0000313" key="5">
    <source>
        <dbReference type="Proteomes" id="UP001595945"/>
    </source>
</evidence>
<feature type="compositionally biased region" description="Basic and acidic residues" evidence="2">
    <location>
        <begin position="481"/>
        <end position="498"/>
    </location>
</feature>
<dbReference type="InterPro" id="IPR017850">
    <property type="entry name" value="Alkaline_phosphatase_core_sf"/>
</dbReference>
<feature type="region of interest" description="Disordered" evidence="2">
    <location>
        <begin position="471"/>
        <end position="516"/>
    </location>
</feature>
<gene>
    <name evidence="4" type="ORF">ACFO9K_04500</name>
</gene>
<dbReference type="Pfam" id="PF00884">
    <property type="entry name" value="Sulfatase"/>
    <property type="match status" value="1"/>
</dbReference>
<dbReference type="GeneID" id="73045432"/>
<comment type="caution">
    <text evidence="4">The sequence shown here is derived from an EMBL/GenBank/DDBJ whole genome shotgun (WGS) entry which is preliminary data.</text>
</comment>
<dbReference type="SUPFAM" id="SSF53649">
    <property type="entry name" value="Alkaline phosphatase-like"/>
    <property type="match status" value="1"/>
</dbReference>
<proteinExistence type="inferred from homology"/>
<dbReference type="CDD" id="cd16148">
    <property type="entry name" value="sulfatase_like"/>
    <property type="match status" value="1"/>
</dbReference>
<name>A0ABD5PYQ2_9EURY</name>
<dbReference type="InterPro" id="IPR050738">
    <property type="entry name" value="Sulfatase"/>
</dbReference>
<evidence type="ECO:0000313" key="4">
    <source>
        <dbReference type="EMBL" id="MFC4823515.1"/>
    </source>
</evidence>
<dbReference type="Gene3D" id="3.40.720.10">
    <property type="entry name" value="Alkaline Phosphatase, subunit A"/>
    <property type="match status" value="1"/>
</dbReference>
<keyword evidence="5" id="KW-1185">Reference proteome</keyword>
<evidence type="ECO:0000256" key="1">
    <source>
        <dbReference type="ARBA" id="ARBA00008779"/>
    </source>
</evidence>